<dbReference type="GO" id="GO:0004567">
    <property type="term" value="F:beta-mannosidase activity"/>
    <property type="evidence" value="ECO:0007669"/>
    <property type="project" value="UniProtKB-EC"/>
</dbReference>
<dbReference type="STRING" id="131310.A0A0N4ZUF7"/>
<dbReference type="EC" id="3.2.1.25" evidence="3"/>
<evidence type="ECO:0000256" key="6">
    <source>
        <dbReference type="ARBA" id="ARBA00023295"/>
    </source>
</evidence>
<dbReference type="InterPro" id="IPR008979">
    <property type="entry name" value="Galactose-bd-like_sf"/>
</dbReference>
<dbReference type="InterPro" id="IPR013783">
    <property type="entry name" value="Ig-like_fold"/>
</dbReference>
<dbReference type="AlphaFoldDB" id="A0A0N4ZUF7"/>
<dbReference type="PANTHER" id="PTHR43730">
    <property type="entry name" value="BETA-MANNOSIDASE"/>
    <property type="match status" value="1"/>
</dbReference>
<keyword evidence="5" id="KW-0378">Hydrolase</keyword>
<dbReference type="FunFam" id="3.20.20.80:FF:000050">
    <property type="entry name" value="Beta-mannosidase B"/>
    <property type="match status" value="1"/>
</dbReference>
<evidence type="ECO:0000256" key="5">
    <source>
        <dbReference type="ARBA" id="ARBA00022801"/>
    </source>
</evidence>
<evidence type="ECO:0000256" key="3">
    <source>
        <dbReference type="ARBA" id="ARBA00012754"/>
    </source>
</evidence>
<dbReference type="SUPFAM" id="SSF51445">
    <property type="entry name" value="(Trans)glycosidases"/>
    <property type="match status" value="1"/>
</dbReference>
<evidence type="ECO:0000313" key="9">
    <source>
        <dbReference type="Proteomes" id="UP000038045"/>
    </source>
</evidence>
<keyword evidence="6" id="KW-0326">Glycosidase</keyword>
<keyword evidence="9" id="KW-1185">Reference proteome</keyword>
<dbReference type="Pfam" id="PF22666">
    <property type="entry name" value="Glyco_hydro_2_N2"/>
    <property type="match status" value="1"/>
</dbReference>
<comment type="similarity">
    <text evidence="2">Belongs to the glycosyl hydrolase 2 family.</text>
</comment>
<dbReference type="PANTHER" id="PTHR43730:SF1">
    <property type="entry name" value="BETA-MANNOSIDASE"/>
    <property type="match status" value="1"/>
</dbReference>
<evidence type="ECO:0000259" key="8">
    <source>
        <dbReference type="Pfam" id="PF22666"/>
    </source>
</evidence>
<dbReference type="InterPro" id="IPR017853">
    <property type="entry name" value="GH"/>
</dbReference>
<dbReference type="Pfam" id="PF02836">
    <property type="entry name" value="Glyco_hydro_2_C"/>
    <property type="match status" value="1"/>
</dbReference>
<name>A0A0N4ZUF7_PARTI</name>
<dbReference type="InterPro" id="IPR006103">
    <property type="entry name" value="Glyco_hydro_2_cat"/>
</dbReference>
<dbReference type="Gene3D" id="2.60.40.10">
    <property type="entry name" value="Immunoglobulins"/>
    <property type="match status" value="1"/>
</dbReference>
<evidence type="ECO:0000256" key="4">
    <source>
        <dbReference type="ARBA" id="ARBA00022729"/>
    </source>
</evidence>
<dbReference type="Gene3D" id="3.20.20.80">
    <property type="entry name" value="Glycosidases"/>
    <property type="match status" value="1"/>
</dbReference>
<keyword evidence="4" id="KW-0732">Signal</keyword>
<evidence type="ECO:0000256" key="2">
    <source>
        <dbReference type="ARBA" id="ARBA00007401"/>
    </source>
</evidence>
<organism evidence="9 10">
    <name type="scientific">Parastrongyloides trichosuri</name>
    <name type="common">Possum-specific nematode worm</name>
    <dbReference type="NCBI Taxonomy" id="131310"/>
    <lineage>
        <taxon>Eukaryota</taxon>
        <taxon>Metazoa</taxon>
        <taxon>Ecdysozoa</taxon>
        <taxon>Nematoda</taxon>
        <taxon>Chromadorea</taxon>
        <taxon>Rhabditida</taxon>
        <taxon>Tylenchina</taxon>
        <taxon>Panagrolaimomorpha</taxon>
        <taxon>Strongyloidoidea</taxon>
        <taxon>Strongyloididae</taxon>
        <taxon>Parastrongyloides</taxon>
    </lineage>
</organism>
<evidence type="ECO:0000313" key="10">
    <source>
        <dbReference type="WBParaSite" id="PTRK_0001222000.1"/>
    </source>
</evidence>
<evidence type="ECO:0000259" key="7">
    <source>
        <dbReference type="Pfam" id="PF02836"/>
    </source>
</evidence>
<dbReference type="InterPro" id="IPR054593">
    <property type="entry name" value="Beta-mannosidase-like_N2"/>
</dbReference>
<dbReference type="GO" id="GO:0006516">
    <property type="term" value="P:glycoprotein catabolic process"/>
    <property type="evidence" value="ECO:0007669"/>
    <property type="project" value="TreeGrafter"/>
</dbReference>
<reference evidence="10" key="1">
    <citation type="submission" date="2017-02" db="UniProtKB">
        <authorList>
            <consortium name="WormBaseParasite"/>
        </authorList>
    </citation>
    <scope>IDENTIFICATION</scope>
</reference>
<evidence type="ECO:0000256" key="1">
    <source>
        <dbReference type="ARBA" id="ARBA00000829"/>
    </source>
</evidence>
<dbReference type="InterPro" id="IPR050887">
    <property type="entry name" value="Beta-mannosidase_GH2"/>
</dbReference>
<dbReference type="GO" id="GO:0005975">
    <property type="term" value="P:carbohydrate metabolic process"/>
    <property type="evidence" value="ECO:0007669"/>
    <property type="project" value="InterPro"/>
</dbReference>
<accession>A0A0N4ZUF7</accession>
<dbReference type="WBParaSite" id="PTRK_0001222000.1">
    <property type="protein sequence ID" value="PTRK_0001222000.1"/>
    <property type="gene ID" value="PTRK_0001222000"/>
</dbReference>
<comment type="catalytic activity">
    <reaction evidence="1">
        <text>Hydrolysis of terminal, non-reducing beta-D-mannose residues in beta-D-mannosides.</text>
        <dbReference type="EC" id="3.2.1.25"/>
    </reaction>
</comment>
<dbReference type="Gene3D" id="2.60.120.260">
    <property type="entry name" value="Galactose-binding domain-like"/>
    <property type="match status" value="1"/>
</dbReference>
<dbReference type="SUPFAM" id="SSF49785">
    <property type="entry name" value="Galactose-binding domain-like"/>
    <property type="match status" value="1"/>
</dbReference>
<protein>
    <recommendedName>
        <fullName evidence="3">beta-mannosidase</fullName>
        <ecNumber evidence="3">3.2.1.25</ecNumber>
    </recommendedName>
</protein>
<dbReference type="InterPro" id="IPR036156">
    <property type="entry name" value="Beta-gal/glucu_dom_sf"/>
</dbReference>
<feature type="domain" description="Beta-mannosidase-like galactose-binding" evidence="8">
    <location>
        <begin position="31"/>
        <end position="213"/>
    </location>
</feature>
<dbReference type="Proteomes" id="UP000038045">
    <property type="component" value="Unplaced"/>
</dbReference>
<feature type="domain" description="Glycoside hydrolase family 2 catalytic" evidence="7">
    <location>
        <begin position="350"/>
        <end position="575"/>
    </location>
</feature>
<dbReference type="SUPFAM" id="SSF49303">
    <property type="entry name" value="beta-Galactosidase/glucuronidase domain"/>
    <property type="match status" value="1"/>
</dbReference>
<sequence>MIFKIFFYTILCVECILSIYILDLSSTSTEWEFSSANESYKGIAKVPGHIFADLERLLLIPGTLYSNNYISNRWISYTSWRYNTTFFVDKHLLKSSHQMLNIPEIDTLAHVYMNNFLLGKFNNQHRHYIINLLKDNSRSLLVEGKNNLTVLFFSNPLNAKNKFEQYKKKHGLILYPSSQPNIIHGIDHVNFIRKNQASFGWDWGPAIDSVGIKKNLWIEFGEENDDIVLGKLRVVINFNDNFFTVNVKTNIWGNKIKDASIIFEFPELGLKNHVSISDPNQKIVETTFKINLKNINLWWPINYGKQYMYTLYASTNNKRQQKIKIAFRSVKLIQNYIDDKNKEKGRHFYFMINNIPIFLKGTNYIPNNITDNNDDAINWKRKEYLLRSVVKVNMNTIRIWGGGVYETDKFYNLADELGILIWHDLMFACALYPINKSFITNVNNEIMEQIIRLSHHPSIIIWAGNNENEVAINSWWNTNSKHKEEYKFFYKTVILNIVKKYDSSRPFILSSPSNGIESLNDGGISKNPMSEIYGDIHYYNDFSNLWNTSTFLIPRCSTEYGVQSYPDPVTMKQYLGKEYKPFSDYLLSRQHHMAGEEALQGMIAGHFKLFTNYTKSNYLQRFTYLTQIHQAISIERQSLHYRSWRSKIDKKGRGFTNCAMFWQLNDVWAAPSWSSIDFNLRWKPLMYHVRRFFNDISIFLDIKDNNLRVNIINDKNYDLVNISIIINTYAWTAGIDPIYIENKSLPLISKLSSFDLEYNFNIGYSEEYLITSFLVSSDGNQISPTSYLYPDKFFNVPAIKNTLKIEELKEIDINNYEIKITCENIIPLIWIDLTEDLLSKYPDIIYEFSDNSFSMVNKEVILKLVVINNPKNIRISINNVKICFLDNCGNY</sequence>
<proteinExistence type="inferred from homology"/>